<dbReference type="AlphaFoldDB" id="A0AB39TSQ6"/>
<organism evidence="2">
    <name type="scientific">Streptomyces sp. Y1</name>
    <dbReference type="NCBI Taxonomy" id="3238634"/>
    <lineage>
        <taxon>Bacteria</taxon>
        <taxon>Bacillati</taxon>
        <taxon>Actinomycetota</taxon>
        <taxon>Actinomycetes</taxon>
        <taxon>Kitasatosporales</taxon>
        <taxon>Streptomycetaceae</taxon>
        <taxon>Streptomyces</taxon>
    </lineage>
</organism>
<feature type="compositionally biased region" description="Pro residues" evidence="1">
    <location>
        <begin position="332"/>
        <end position="355"/>
    </location>
</feature>
<accession>A0AB39TSQ6</accession>
<reference evidence="2" key="1">
    <citation type="submission" date="2024-07" db="EMBL/GenBank/DDBJ databases">
        <authorList>
            <person name="Yu S.T."/>
        </authorList>
    </citation>
    <scope>NUCLEOTIDE SEQUENCE</scope>
    <source>
        <strain evidence="2">Y1</strain>
    </source>
</reference>
<feature type="compositionally biased region" description="Pro residues" evidence="1">
    <location>
        <begin position="289"/>
        <end position="300"/>
    </location>
</feature>
<protein>
    <submittedName>
        <fullName evidence="2">Uncharacterized protein</fullName>
    </submittedName>
</protein>
<evidence type="ECO:0000256" key="1">
    <source>
        <dbReference type="SAM" id="MobiDB-lite"/>
    </source>
</evidence>
<evidence type="ECO:0000313" key="2">
    <source>
        <dbReference type="EMBL" id="XDQ82390.1"/>
    </source>
</evidence>
<name>A0AB39TSQ6_9ACTN</name>
<dbReference type="RefSeq" id="WP_369184786.1">
    <property type="nucleotide sequence ID" value="NZ_CP163445.1"/>
</dbReference>
<proteinExistence type="predicted"/>
<sequence>MSVPAVTIGRFSATLHDDGSARPGGDGLTAPLRCVVDGGLALALREVRLPEGRWCVRRLRLSLPLDLDRPGPDGGRVWSVAVAAAIERAVREGGGDVVHYRHDVDLLADLVAGAAAGRTVRHWAWQQAGALRPGDPAPGVEPRAAVLAALGRAPQHAAAALLRAAPVCGLTALDRLFGEQGWQAVAGLAAVASWCGPAPAGPDHDGPVPAPARALARTLLAGSVLAGLARSARLRPGPATLAAWAVLAAAEADPGSLHRRPHPDLPRALAQELGVVLGQATSPGRDRPAAPPAPTAPAVPAPVAAVPEPMPDSSPTVEAARAHPPAPDEEPPATPSPSDPAPAPVPATPHRPPQPSVAAPDTPGGACTAWAGLLFLLAAAPDAGLPQRALDHPALTARPLRWVLHRLGRELLPEAAPDDAALLALAGLGPARAAVLLAAPPPTEPERTAVRALATAWASATCARLGDRELEDATAVRAVARRSGEVCAEPGWIEVRLSVADTDLTVRRAGLDLDPGWVPWLGAVVRYVYV</sequence>
<gene>
    <name evidence="2" type="ORF">AB2U05_29845</name>
</gene>
<feature type="region of interest" description="Disordered" evidence="1">
    <location>
        <begin position="280"/>
        <end position="363"/>
    </location>
</feature>
<dbReference type="EMBL" id="CP163445">
    <property type="protein sequence ID" value="XDQ82390.1"/>
    <property type="molecule type" value="Genomic_DNA"/>
</dbReference>